<evidence type="ECO:0000313" key="12">
    <source>
        <dbReference type="RefSeq" id="XP_036362189.1"/>
    </source>
</evidence>
<sequence length="437" mass="52169">MLLFVLEDKESNMLPLTKTCIMFCAMISSLQSFRTGMANASENSNQSYFEKRKTALKNMKVTFIKRPKNSKIPKDYYENPQPYEHNFKKIINEPDICSKEEKILLLYAVRSVYYNFARRQIHRDNIRYIPNDIRSTHTIVKQVFLMGTTNNSTIQSLVQKESEKYRDIIQEDFLESYANLSLKGIMAWKWSVEFCSNAEYVIVMNDELFVDQYKLMHYLHYHMTLDGHDNRFTICFRKSGATNRRLFLRRNINMSMFYKGNHYPYFCDGVGYVAHINFINKLYIASLSNHVFMPDGVWNGLLAEKLNTSLQTESYLYAYYNVIERFSHPLYQFSLLMFGVTDHKLTNYYALQILKNISHTVKIRRTQYRYKMSETFLMEDVPIKINYPSYIRKRDTENLELCKNNLNSLFKNTYEYGIWKSLIFFCVFFILFTRYKT</sequence>
<evidence type="ECO:0000256" key="4">
    <source>
        <dbReference type="ARBA" id="ARBA00022679"/>
    </source>
</evidence>
<dbReference type="GO" id="GO:0000139">
    <property type="term" value="C:Golgi membrane"/>
    <property type="evidence" value="ECO:0007669"/>
    <property type="project" value="UniProtKB-SubCell"/>
</dbReference>
<dbReference type="EC" id="2.4.1.-" evidence="10"/>
<dbReference type="PANTHER" id="PTHR11214:SF314">
    <property type="entry name" value="HEXOSYLTRANSFERASE"/>
    <property type="match status" value="1"/>
</dbReference>
<keyword evidence="9 10" id="KW-0472">Membrane</keyword>
<gene>
    <name evidence="12" type="primary">LOC118765033</name>
</gene>
<comment type="similarity">
    <text evidence="2 10">Belongs to the glycosyltransferase 31 family.</text>
</comment>
<dbReference type="Proteomes" id="UP000515154">
    <property type="component" value="Linkage group LG10"/>
</dbReference>
<proteinExistence type="inferred from homology"/>
<dbReference type="GO" id="GO:0016758">
    <property type="term" value="F:hexosyltransferase activity"/>
    <property type="evidence" value="ECO:0007669"/>
    <property type="project" value="InterPro"/>
</dbReference>
<evidence type="ECO:0000256" key="5">
    <source>
        <dbReference type="ARBA" id="ARBA00022692"/>
    </source>
</evidence>
<evidence type="ECO:0000256" key="9">
    <source>
        <dbReference type="ARBA" id="ARBA00023136"/>
    </source>
</evidence>
<dbReference type="InterPro" id="IPR002659">
    <property type="entry name" value="Glyco_trans_31"/>
</dbReference>
<evidence type="ECO:0000256" key="3">
    <source>
        <dbReference type="ARBA" id="ARBA00022676"/>
    </source>
</evidence>
<protein>
    <recommendedName>
        <fullName evidence="10">Hexosyltransferase</fullName>
        <ecNumber evidence="10">2.4.1.-</ecNumber>
    </recommendedName>
</protein>
<name>A0A7E6F3A3_9MOLL</name>
<evidence type="ECO:0000256" key="7">
    <source>
        <dbReference type="ARBA" id="ARBA00022989"/>
    </source>
</evidence>
<dbReference type="AlphaFoldDB" id="A0A7E6F3A3"/>
<evidence type="ECO:0000256" key="6">
    <source>
        <dbReference type="ARBA" id="ARBA00022968"/>
    </source>
</evidence>
<keyword evidence="4" id="KW-0808">Transferase</keyword>
<dbReference type="KEGG" id="osn:118765033"/>
<reference evidence="12" key="1">
    <citation type="submission" date="2025-08" db="UniProtKB">
        <authorList>
            <consortium name="RefSeq"/>
        </authorList>
    </citation>
    <scope>IDENTIFICATION</scope>
</reference>
<keyword evidence="7 10" id="KW-1133">Transmembrane helix</keyword>
<keyword evidence="3 10" id="KW-0328">Glycosyltransferase</keyword>
<keyword evidence="11" id="KW-1185">Reference proteome</keyword>
<evidence type="ECO:0000256" key="8">
    <source>
        <dbReference type="ARBA" id="ARBA00023034"/>
    </source>
</evidence>
<comment type="subcellular location">
    <subcellularLocation>
        <location evidence="1 10">Golgi apparatus membrane</location>
        <topology evidence="1 10">Single-pass type II membrane protein</topology>
    </subcellularLocation>
</comment>
<dbReference type="PANTHER" id="PTHR11214">
    <property type="entry name" value="BETA-1,3-N-ACETYLGLUCOSAMINYLTRANSFERASE"/>
    <property type="match status" value="1"/>
</dbReference>
<keyword evidence="8 10" id="KW-0333">Golgi apparatus</keyword>
<dbReference type="RefSeq" id="XP_036362189.1">
    <property type="nucleotide sequence ID" value="XM_036506296.1"/>
</dbReference>
<feature type="transmembrane region" description="Helical" evidence="10">
    <location>
        <begin position="416"/>
        <end position="435"/>
    </location>
</feature>
<evidence type="ECO:0000256" key="10">
    <source>
        <dbReference type="RuleBase" id="RU363063"/>
    </source>
</evidence>
<keyword evidence="5 10" id="KW-0812">Transmembrane</keyword>
<evidence type="ECO:0000313" key="11">
    <source>
        <dbReference type="Proteomes" id="UP000515154"/>
    </source>
</evidence>
<organism evidence="11 12">
    <name type="scientific">Octopus sinensis</name>
    <name type="common">East Asian common octopus</name>
    <dbReference type="NCBI Taxonomy" id="2607531"/>
    <lineage>
        <taxon>Eukaryota</taxon>
        <taxon>Metazoa</taxon>
        <taxon>Spiralia</taxon>
        <taxon>Lophotrochozoa</taxon>
        <taxon>Mollusca</taxon>
        <taxon>Cephalopoda</taxon>
        <taxon>Coleoidea</taxon>
        <taxon>Octopodiformes</taxon>
        <taxon>Octopoda</taxon>
        <taxon>Incirrata</taxon>
        <taxon>Octopodidae</taxon>
        <taxon>Octopus</taxon>
    </lineage>
</organism>
<evidence type="ECO:0000256" key="1">
    <source>
        <dbReference type="ARBA" id="ARBA00004323"/>
    </source>
</evidence>
<dbReference type="Pfam" id="PF01762">
    <property type="entry name" value="Galactosyl_T"/>
    <property type="match status" value="1"/>
</dbReference>
<keyword evidence="6 10" id="KW-0735">Signal-anchor</keyword>
<dbReference type="GO" id="GO:0006493">
    <property type="term" value="P:protein O-linked glycosylation"/>
    <property type="evidence" value="ECO:0007669"/>
    <property type="project" value="TreeGrafter"/>
</dbReference>
<accession>A0A7E6F3A3</accession>
<evidence type="ECO:0000256" key="2">
    <source>
        <dbReference type="ARBA" id="ARBA00008661"/>
    </source>
</evidence>